<name>A0A918LBT3_9ACTN</name>
<evidence type="ECO:0000313" key="4">
    <source>
        <dbReference type="EMBL" id="GGS27301.1"/>
    </source>
</evidence>
<dbReference type="Proteomes" id="UP000606194">
    <property type="component" value="Unassembled WGS sequence"/>
</dbReference>
<dbReference type="InterPro" id="IPR036291">
    <property type="entry name" value="NAD(P)-bd_dom_sf"/>
</dbReference>
<dbReference type="PRINTS" id="PR00081">
    <property type="entry name" value="GDHRDH"/>
</dbReference>
<dbReference type="FunFam" id="3.40.50.720:FF:000173">
    <property type="entry name" value="3-oxoacyl-[acyl-carrier protein] reductase"/>
    <property type="match status" value="1"/>
</dbReference>
<dbReference type="InterPro" id="IPR057326">
    <property type="entry name" value="KR_dom"/>
</dbReference>
<dbReference type="EMBL" id="BMTL01000051">
    <property type="protein sequence ID" value="GGS27301.1"/>
    <property type="molecule type" value="Genomic_DNA"/>
</dbReference>
<dbReference type="PANTHER" id="PTHR42760">
    <property type="entry name" value="SHORT-CHAIN DEHYDROGENASES/REDUCTASES FAMILY MEMBER"/>
    <property type="match status" value="1"/>
</dbReference>
<dbReference type="Gene3D" id="3.40.50.720">
    <property type="entry name" value="NAD(P)-binding Rossmann-like Domain"/>
    <property type="match status" value="1"/>
</dbReference>
<evidence type="ECO:0000256" key="1">
    <source>
        <dbReference type="ARBA" id="ARBA00006484"/>
    </source>
</evidence>
<dbReference type="SMART" id="SM00822">
    <property type="entry name" value="PKS_KR"/>
    <property type="match status" value="1"/>
</dbReference>
<protein>
    <submittedName>
        <fullName evidence="4">3-oxoacyl-[acyl-carrier-protein] reductase</fullName>
    </submittedName>
</protein>
<evidence type="ECO:0000256" key="2">
    <source>
        <dbReference type="ARBA" id="ARBA00023002"/>
    </source>
</evidence>
<feature type="domain" description="Ketoreductase" evidence="3">
    <location>
        <begin position="16"/>
        <end position="201"/>
    </location>
</feature>
<accession>A0A918LBT3</accession>
<dbReference type="PRINTS" id="PR00080">
    <property type="entry name" value="SDRFAMILY"/>
</dbReference>
<keyword evidence="2" id="KW-0560">Oxidoreductase</keyword>
<dbReference type="PROSITE" id="PS00061">
    <property type="entry name" value="ADH_SHORT"/>
    <property type="match status" value="1"/>
</dbReference>
<comment type="similarity">
    <text evidence="1">Belongs to the short-chain dehydrogenases/reductases (SDR) family.</text>
</comment>
<dbReference type="InterPro" id="IPR020904">
    <property type="entry name" value="Sc_DH/Rdtase_CS"/>
</dbReference>
<dbReference type="InterPro" id="IPR002347">
    <property type="entry name" value="SDR_fam"/>
</dbReference>
<dbReference type="GO" id="GO:0030497">
    <property type="term" value="P:fatty acid elongation"/>
    <property type="evidence" value="ECO:0007669"/>
    <property type="project" value="TreeGrafter"/>
</dbReference>
<dbReference type="AlphaFoldDB" id="A0A918LBT3"/>
<dbReference type="PANTHER" id="PTHR42760:SF40">
    <property type="entry name" value="3-OXOACYL-[ACYL-CARRIER-PROTEIN] REDUCTASE, CHLOROPLASTIC"/>
    <property type="match status" value="1"/>
</dbReference>
<reference evidence="4" key="1">
    <citation type="journal article" date="2014" name="Int. J. Syst. Evol. Microbiol.">
        <title>Complete genome sequence of Corynebacterium casei LMG S-19264T (=DSM 44701T), isolated from a smear-ripened cheese.</title>
        <authorList>
            <consortium name="US DOE Joint Genome Institute (JGI-PGF)"/>
            <person name="Walter F."/>
            <person name="Albersmeier A."/>
            <person name="Kalinowski J."/>
            <person name="Ruckert C."/>
        </authorList>
    </citation>
    <scope>NUCLEOTIDE SEQUENCE</scope>
    <source>
        <strain evidence="4">JCM 4386</strain>
    </source>
</reference>
<dbReference type="NCBIfam" id="NF009466">
    <property type="entry name" value="PRK12826.1-2"/>
    <property type="match status" value="1"/>
</dbReference>
<organism evidence="4 5">
    <name type="scientific">Streptomyces humidus</name>
    <dbReference type="NCBI Taxonomy" id="52259"/>
    <lineage>
        <taxon>Bacteria</taxon>
        <taxon>Bacillati</taxon>
        <taxon>Actinomycetota</taxon>
        <taxon>Actinomycetes</taxon>
        <taxon>Kitasatosporales</taxon>
        <taxon>Streptomycetaceae</taxon>
        <taxon>Streptomyces</taxon>
    </lineage>
</organism>
<proteinExistence type="inferred from homology"/>
<evidence type="ECO:0000259" key="3">
    <source>
        <dbReference type="SMART" id="SM00822"/>
    </source>
</evidence>
<dbReference type="GO" id="GO:0016616">
    <property type="term" value="F:oxidoreductase activity, acting on the CH-OH group of donors, NAD or NADP as acceptor"/>
    <property type="evidence" value="ECO:0007669"/>
    <property type="project" value="UniProtKB-ARBA"/>
</dbReference>
<dbReference type="RefSeq" id="WP_190154004.1">
    <property type="nucleotide sequence ID" value="NZ_BMTL01000051.1"/>
</dbReference>
<comment type="caution">
    <text evidence="4">The sequence shown here is derived from an EMBL/GenBank/DDBJ whole genome shotgun (WGS) entry which is preliminary data.</text>
</comment>
<gene>
    <name evidence="4" type="primary">fabG</name>
    <name evidence="4" type="ORF">GCM10010269_77440</name>
</gene>
<dbReference type="Pfam" id="PF13561">
    <property type="entry name" value="adh_short_C2"/>
    <property type="match status" value="1"/>
</dbReference>
<dbReference type="NCBIfam" id="NF004198">
    <property type="entry name" value="PRK05653.1-3"/>
    <property type="match status" value="1"/>
</dbReference>
<keyword evidence="5" id="KW-1185">Reference proteome</keyword>
<evidence type="ECO:0000313" key="5">
    <source>
        <dbReference type="Proteomes" id="UP000606194"/>
    </source>
</evidence>
<dbReference type="SUPFAM" id="SSF51735">
    <property type="entry name" value="NAD(P)-binding Rossmann-fold domains"/>
    <property type="match status" value="1"/>
</dbReference>
<reference evidence="4" key="2">
    <citation type="submission" date="2020-09" db="EMBL/GenBank/DDBJ databases">
        <authorList>
            <person name="Sun Q."/>
            <person name="Ohkuma M."/>
        </authorList>
    </citation>
    <scope>NUCLEOTIDE SEQUENCE</scope>
    <source>
        <strain evidence="4">JCM 4386</strain>
    </source>
</reference>
<sequence length="257" mass="26061">MGGLTGAPVGGLVAGRSAIVTGAGQGIGLEIARLLHEHGARVTLADVDAERAAKAAAEIAGGDAGSVLGLGCDVTDEMSVENAVRHTAERFGTLDILVNNAGITRDASLRRMSAADFDAVIGVHLKGTWLGLRAASAVMREAGRGSIVNISSLSGKSGNPGQTNYSAAKAGIVGLTKAAAKELAHRGVRVNAVQPGLIRTAMTEAMPPEVFAAREADIPMKRAGQPREVAGAVLFLASDLSSYMTGAVLEVGGGRLM</sequence>
<dbReference type="NCBIfam" id="NF005559">
    <property type="entry name" value="PRK07231.1"/>
    <property type="match status" value="1"/>
</dbReference>